<keyword evidence="1" id="KW-0677">Repeat</keyword>
<dbReference type="PANTHER" id="PTHR10075">
    <property type="entry name" value="BASIGIN RELATED"/>
    <property type="match status" value="1"/>
</dbReference>
<dbReference type="Proteomes" id="UP000271098">
    <property type="component" value="Unassembled WGS sequence"/>
</dbReference>
<dbReference type="SMART" id="SM00408">
    <property type="entry name" value="IGc2"/>
    <property type="match status" value="2"/>
</dbReference>
<protein>
    <submittedName>
        <fullName evidence="7">Ig-like domain-containing protein</fullName>
    </submittedName>
</protein>
<evidence type="ECO:0000256" key="3">
    <source>
        <dbReference type="ARBA" id="ARBA00023319"/>
    </source>
</evidence>
<dbReference type="AlphaFoldDB" id="A0A183D4T8"/>
<proteinExistence type="predicted"/>
<dbReference type="PROSITE" id="PS50835">
    <property type="entry name" value="IG_LIKE"/>
    <property type="match status" value="2"/>
</dbReference>
<dbReference type="Pfam" id="PF07679">
    <property type="entry name" value="I-set"/>
    <property type="match status" value="1"/>
</dbReference>
<dbReference type="PANTHER" id="PTHR10075:SF100">
    <property type="entry name" value="FASCICLIN-2"/>
    <property type="match status" value="1"/>
</dbReference>
<dbReference type="Pfam" id="PF13927">
    <property type="entry name" value="Ig_3"/>
    <property type="match status" value="1"/>
</dbReference>
<name>A0A183D4T8_9BILA</name>
<dbReference type="InterPro" id="IPR003599">
    <property type="entry name" value="Ig_sub"/>
</dbReference>
<dbReference type="GO" id="GO:0030424">
    <property type="term" value="C:axon"/>
    <property type="evidence" value="ECO:0007669"/>
    <property type="project" value="TreeGrafter"/>
</dbReference>
<dbReference type="GO" id="GO:0098632">
    <property type="term" value="F:cell-cell adhesion mediator activity"/>
    <property type="evidence" value="ECO:0007669"/>
    <property type="project" value="TreeGrafter"/>
</dbReference>
<sequence>MLEIPCRAVGTPEPSIAWEKDGFQIIADDVVHIDGAGTIRIERAQLPHRGNYRCIATNPAGRDDRNTLVIVQEPPTISPSTLSDYTTVEGDRIELRCFATANPAPSISWSRKGVAITEDTDRMEVLDDGTLVIDDVEDTDAGHYICKASNAAGHIEKLHLIFRIKKRS</sequence>
<feature type="domain" description="Ig-like" evidence="4">
    <location>
        <begin position="1"/>
        <end position="69"/>
    </location>
</feature>
<evidence type="ECO:0000259" key="4">
    <source>
        <dbReference type="PROSITE" id="PS50835"/>
    </source>
</evidence>
<dbReference type="SUPFAM" id="SSF48726">
    <property type="entry name" value="Immunoglobulin"/>
    <property type="match status" value="2"/>
</dbReference>
<evidence type="ECO:0000256" key="2">
    <source>
        <dbReference type="ARBA" id="ARBA00023157"/>
    </source>
</evidence>
<keyword evidence="2" id="KW-1015">Disulfide bond</keyword>
<dbReference type="InterPro" id="IPR013783">
    <property type="entry name" value="Ig-like_fold"/>
</dbReference>
<gene>
    <name evidence="5" type="ORF">GPUH_LOCUS3728</name>
</gene>
<dbReference type="InterPro" id="IPR036179">
    <property type="entry name" value="Ig-like_dom_sf"/>
</dbReference>
<accession>A0A183D4T8</accession>
<dbReference type="WBParaSite" id="GPUH_0000373601-mRNA-1">
    <property type="protein sequence ID" value="GPUH_0000373601-mRNA-1"/>
    <property type="gene ID" value="GPUH_0000373601"/>
</dbReference>
<dbReference type="OrthoDB" id="5985519at2759"/>
<evidence type="ECO:0000313" key="7">
    <source>
        <dbReference type="WBParaSite" id="GPUH_0000373601-mRNA-1"/>
    </source>
</evidence>
<keyword evidence="6" id="KW-1185">Reference proteome</keyword>
<dbReference type="GO" id="GO:0007156">
    <property type="term" value="P:homophilic cell adhesion via plasma membrane adhesion molecules"/>
    <property type="evidence" value="ECO:0007669"/>
    <property type="project" value="TreeGrafter"/>
</dbReference>
<dbReference type="GO" id="GO:0005886">
    <property type="term" value="C:plasma membrane"/>
    <property type="evidence" value="ECO:0007669"/>
    <property type="project" value="TreeGrafter"/>
</dbReference>
<organism evidence="7">
    <name type="scientific">Gongylonema pulchrum</name>
    <dbReference type="NCBI Taxonomy" id="637853"/>
    <lineage>
        <taxon>Eukaryota</taxon>
        <taxon>Metazoa</taxon>
        <taxon>Ecdysozoa</taxon>
        <taxon>Nematoda</taxon>
        <taxon>Chromadorea</taxon>
        <taxon>Rhabditida</taxon>
        <taxon>Spirurina</taxon>
        <taxon>Spiruromorpha</taxon>
        <taxon>Spiruroidea</taxon>
        <taxon>Gongylonematidae</taxon>
        <taxon>Gongylonema</taxon>
    </lineage>
</organism>
<dbReference type="InterPro" id="IPR007110">
    <property type="entry name" value="Ig-like_dom"/>
</dbReference>
<dbReference type="GO" id="GO:0007411">
    <property type="term" value="P:axon guidance"/>
    <property type="evidence" value="ECO:0007669"/>
    <property type="project" value="TreeGrafter"/>
</dbReference>
<dbReference type="InterPro" id="IPR003598">
    <property type="entry name" value="Ig_sub2"/>
</dbReference>
<dbReference type="Gene3D" id="2.60.40.10">
    <property type="entry name" value="Immunoglobulins"/>
    <property type="match status" value="2"/>
</dbReference>
<reference evidence="7" key="1">
    <citation type="submission" date="2016-06" db="UniProtKB">
        <authorList>
            <consortium name="WormBaseParasite"/>
        </authorList>
    </citation>
    <scope>IDENTIFICATION</scope>
</reference>
<keyword evidence="3" id="KW-0393">Immunoglobulin domain</keyword>
<evidence type="ECO:0000256" key="1">
    <source>
        <dbReference type="ARBA" id="ARBA00022737"/>
    </source>
</evidence>
<reference evidence="5 6" key="2">
    <citation type="submission" date="2018-11" db="EMBL/GenBank/DDBJ databases">
        <authorList>
            <consortium name="Pathogen Informatics"/>
        </authorList>
    </citation>
    <scope>NUCLEOTIDE SEQUENCE [LARGE SCALE GENOMIC DNA]</scope>
</reference>
<feature type="domain" description="Ig-like" evidence="4">
    <location>
        <begin position="75"/>
        <end position="150"/>
    </location>
</feature>
<evidence type="ECO:0000313" key="5">
    <source>
        <dbReference type="EMBL" id="VDK40722.1"/>
    </source>
</evidence>
<dbReference type="GO" id="GO:0070593">
    <property type="term" value="P:dendrite self-avoidance"/>
    <property type="evidence" value="ECO:0007669"/>
    <property type="project" value="TreeGrafter"/>
</dbReference>
<dbReference type="FunFam" id="2.60.40.10:FF:000189">
    <property type="entry name" value="Neogenin isoform 3"/>
    <property type="match status" value="1"/>
</dbReference>
<dbReference type="InterPro" id="IPR013098">
    <property type="entry name" value="Ig_I-set"/>
</dbReference>
<evidence type="ECO:0000313" key="6">
    <source>
        <dbReference type="Proteomes" id="UP000271098"/>
    </source>
</evidence>
<dbReference type="EMBL" id="UYRT01006553">
    <property type="protein sequence ID" value="VDK40722.1"/>
    <property type="molecule type" value="Genomic_DNA"/>
</dbReference>
<dbReference type="SMART" id="SM00409">
    <property type="entry name" value="IG"/>
    <property type="match status" value="2"/>
</dbReference>